<protein>
    <submittedName>
        <fullName evidence="1">Uncharacterized protein</fullName>
    </submittedName>
</protein>
<sequence length="175" mass="18942">MKKKNYLIGAQWLRTGREEETAMEGGAIGQTSSGGQGVNASKIMEVDGDVSGVNGSVSIPVNESQSINAKISMESVQAGGDKINKEIPYMHATDCLLDTKKRRMEDIMGKRIGLRVAVGLEGAISFDVQGKSGGVALLWRHENEAQLLGYGRDYIDVEIVGDNGHKWRPVYSRGC</sequence>
<proteinExistence type="predicted"/>
<dbReference type="AlphaFoldDB" id="A0A7J6G5S2"/>
<comment type="caution">
    <text evidence="1">The sequence shown here is derived from an EMBL/GenBank/DDBJ whole genome shotgun (WGS) entry which is preliminary data.</text>
</comment>
<keyword evidence="2" id="KW-1185">Reference proteome</keyword>
<accession>A0A7J6G5S2</accession>
<gene>
    <name evidence="1" type="ORF">G4B88_026372</name>
</gene>
<dbReference type="EMBL" id="JAATIQ010000144">
    <property type="protein sequence ID" value="KAF4377419.1"/>
    <property type="molecule type" value="Genomic_DNA"/>
</dbReference>
<evidence type="ECO:0000313" key="1">
    <source>
        <dbReference type="EMBL" id="KAF4377419.1"/>
    </source>
</evidence>
<organism evidence="1 2">
    <name type="scientific">Cannabis sativa</name>
    <name type="common">Hemp</name>
    <name type="synonym">Marijuana</name>
    <dbReference type="NCBI Taxonomy" id="3483"/>
    <lineage>
        <taxon>Eukaryota</taxon>
        <taxon>Viridiplantae</taxon>
        <taxon>Streptophyta</taxon>
        <taxon>Embryophyta</taxon>
        <taxon>Tracheophyta</taxon>
        <taxon>Spermatophyta</taxon>
        <taxon>Magnoliopsida</taxon>
        <taxon>eudicotyledons</taxon>
        <taxon>Gunneridae</taxon>
        <taxon>Pentapetalae</taxon>
        <taxon>rosids</taxon>
        <taxon>fabids</taxon>
        <taxon>Rosales</taxon>
        <taxon>Cannabaceae</taxon>
        <taxon>Cannabis</taxon>
    </lineage>
</organism>
<name>A0A7J6G5S2_CANSA</name>
<dbReference type="Proteomes" id="UP000583929">
    <property type="component" value="Unassembled WGS sequence"/>
</dbReference>
<reference evidence="1 2" key="1">
    <citation type="journal article" date="2020" name="bioRxiv">
        <title>Sequence and annotation of 42 cannabis genomes reveals extensive copy number variation in cannabinoid synthesis and pathogen resistance genes.</title>
        <authorList>
            <person name="Mckernan K.J."/>
            <person name="Helbert Y."/>
            <person name="Kane L.T."/>
            <person name="Ebling H."/>
            <person name="Zhang L."/>
            <person name="Liu B."/>
            <person name="Eaton Z."/>
            <person name="Mclaughlin S."/>
            <person name="Kingan S."/>
            <person name="Baybayan P."/>
            <person name="Concepcion G."/>
            <person name="Jordan M."/>
            <person name="Riva A."/>
            <person name="Barbazuk W."/>
            <person name="Harkins T."/>
        </authorList>
    </citation>
    <scope>NUCLEOTIDE SEQUENCE [LARGE SCALE GENOMIC DNA]</scope>
    <source>
        <strain evidence="2">cv. Jamaican Lion 4</strain>
        <tissue evidence="1">Leaf</tissue>
    </source>
</reference>
<evidence type="ECO:0000313" key="2">
    <source>
        <dbReference type="Proteomes" id="UP000583929"/>
    </source>
</evidence>